<evidence type="ECO:0000259" key="1">
    <source>
        <dbReference type="SMART" id="SM01332"/>
    </source>
</evidence>
<sequence length="136" mass="15385">MELYLLKFFDWSVSYPTAVHFAEYFLSTEGTEMTEEETCNPVVISGSPLSQQERSEMKAQMDRLTSCFLEASLRETLFLQYPSSLTAAAALCAARICLGLPTAWNHKLTGVTHYDLQTMSHVVDHMLKLFYNDSDA</sequence>
<gene>
    <name evidence="2" type="ORF">GBAR_LOCUS22954</name>
</gene>
<name>A0AA35T6L1_GEOBA</name>
<dbReference type="SMART" id="SM01332">
    <property type="entry name" value="Cyclin_C"/>
    <property type="match status" value="1"/>
</dbReference>
<evidence type="ECO:0000313" key="3">
    <source>
        <dbReference type="Proteomes" id="UP001174909"/>
    </source>
</evidence>
<dbReference type="InterPro" id="IPR004367">
    <property type="entry name" value="Cyclin_C-dom"/>
</dbReference>
<protein>
    <submittedName>
        <fullName evidence="2">Cyclin-J</fullName>
    </submittedName>
</protein>
<evidence type="ECO:0000313" key="2">
    <source>
        <dbReference type="EMBL" id="CAI8041286.1"/>
    </source>
</evidence>
<dbReference type="EMBL" id="CASHTH010003177">
    <property type="protein sequence ID" value="CAI8041286.1"/>
    <property type="molecule type" value="Genomic_DNA"/>
</dbReference>
<reference evidence="2" key="1">
    <citation type="submission" date="2023-03" db="EMBL/GenBank/DDBJ databases">
        <authorList>
            <person name="Steffen K."/>
            <person name="Cardenas P."/>
        </authorList>
    </citation>
    <scope>NUCLEOTIDE SEQUENCE</scope>
</reference>
<proteinExistence type="predicted"/>
<keyword evidence="3" id="KW-1185">Reference proteome</keyword>
<dbReference type="SUPFAM" id="SSF47954">
    <property type="entry name" value="Cyclin-like"/>
    <property type="match status" value="1"/>
</dbReference>
<comment type="caution">
    <text evidence="2">The sequence shown here is derived from an EMBL/GenBank/DDBJ whole genome shotgun (WGS) entry which is preliminary data.</text>
</comment>
<dbReference type="Gene3D" id="1.10.472.10">
    <property type="entry name" value="Cyclin-like"/>
    <property type="match status" value="1"/>
</dbReference>
<dbReference type="Pfam" id="PF02984">
    <property type="entry name" value="Cyclin_C"/>
    <property type="match status" value="1"/>
</dbReference>
<feature type="domain" description="Cyclin C-terminal" evidence="1">
    <location>
        <begin position="16"/>
        <end position="136"/>
    </location>
</feature>
<organism evidence="2 3">
    <name type="scientific">Geodia barretti</name>
    <name type="common">Barrett's horny sponge</name>
    <dbReference type="NCBI Taxonomy" id="519541"/>
    <lineage>
        <taxon>Eukaryota</taxon>
        <taxon>Metazoa</taxon>
        <taxon>Porifera</taxon>
        <taxon>Demospongiae</taxon>
        <taxon>Heteroscleromorpha</taxon>
        <taxon>Tetractinellida</taxon>
        <taxon>Astrophorina</taxon>
        <taxon>Geodiidae</taxon>
        <taxon>Geodia</taxon>
    </lineage>
</organism>
<accession>A0AA35T6L1</accession>
<dbReference type="Proteomes" id="UP001174909">
    <property type="component" value="Unassembled WGS sequence"/>
</dbReference>
<dbReference type="AlphaFoldDB" id="A0AA35T6L1"/>
<dbReference type="InterPro" id="IPR036915">
    <property type="entry name" value="Cyclin-like_sf"/>
</dbReference>